<name>A0A238LI80_9RHOB</name>
<reference evidence="1 2" key="1">
    <citation type="submission" date="2017-05" db="EMBL/GenBank/DDBJ databases">
        <authorList>
            <person name="Song R."/>
            <person name="Chenine A.L."/>
            <person name="Ruprecht R.M."/>
        </authorList>
    </citation>
    <scope>NUCLEOTIDE SEQUENCE [LARGE SCALE GENOMIC DNA]</scope>
    <source>
        <strain evidence="1 2">CECT 8899</strain>
    </source>
</reference>
<evidence type="ECO:0000313" key="2">
    <source>
        <dbReference type="Proteomes" id="UP000201613"/>
    </source>
</evidence>
<sequence length="46" mass="5057">MENWTELLALWPLVLIVLLAVVLIRAGRGTKPHGDDPRDSTGGYDP</sequence>
<dbReference type="EMBL" id="FXZK01000007">
    <property type="protein sequence ID" value="SMY09105.1"/>
    <property type="molecule type" value="Genomic_DNA"/>
</dbReference>
<protein>
    <submittedName>
        <fullName evidence="1">Uncharacterized protein</fullName>
    </submittedName>
</protein>
<dbReference type="RefSeq" id="WP_168770570.1">
    <property type="nucleotide sequence ID" value="NZ_FXZK01000007.1"/>
</dbReference>
<proteinExistence type="predicted"/>
<organism evidence="1 2">
    <name type="scientific">Flavimaricola marinus</name>
    <dbReference type="NCBI Taxonomy" id="1819565"/>
    <lineage>
        <taxon>Bacteria</taxon>
        <taxon>Pseudomonadati</taxon>
        <taxon>Pseudomonadota</taxon>
        <taxon>Alphaproteobacteria</taxon>
        <taxon>Rhodobacterales</taxon>
        <taxon>Paracoccaceae</taxon>
        <taxon>Flavimaricola</taxon>
    </lineage>
</organism>
<keyword evidence="2" id="KW-1185">Reference proteome</keyword>
<gene>
    <name evidence="1" type="ORF">LOM8899_03267</name>
</gene>
<dbReference type="Proteomes" id="UP000201613">
    <property type="component" value="Unassembled WGS sequence"/>
</dbReference>
<dbReference type="AlphaFoldDB" id="A0A238LI80"/>
<evidence type="ECO:0000313" key="1">
    <source>
        <dbReference type="EMBL" id="SMY09105.1"/>
    </source>
</evidence>
<accession>A0A238LI80</accession>